<evidence type="ECO:0000256" key="5">
    <source>
        <dbReference type="RuleBase" id="RU000461"/>
    </source>
</evidence>
<dbReference type="PRINTS" id="PR00463">
    <property type="entry name" value="EP450I"/>
</dbReference>
<dbReference type="EMBL" id="JBHFEH010000105">
    <property type="protein sequence ID" value="KAL2046726.1"/>
    <property type="molecule type" value="Genomic_DNA"/>
</dbReference>
<dbReference type="Gene3D" id="1.10.630.10">
    <property type="entry name" value="Cytochrome P450"/>
    <property type="match status" value="1"/>
</dbReference>
<sequence>MALSQLTQWFSLAVLAVVIRFASFRYVYGVQKFNGPLLASFTDFWRFLHAYRDTLFPSRHLHEEYGDVVRVGPNALCFRDPQAIRDIFGGGKNWEKSGLYAPSAPVSRGEWAHTLFSSPDQTWHRNVRRAMNPFFSQTTVNTYEPLVESTIEPFLAELENRFANKDGDEGRMDVFTWMTYFTFDVMSDLTYSERHGFIARGEDVYGIIGWVEKFLAYGFWAGQMPWIDRLFRHNPFLMWLERRGWYAGNTFPGARFALQRLAEREQEEATSGNDTKKREDLLDKFRKAKKERPEHITTTEVLGLSLSTIIAGSEPSAVSLTSIFYYVLRTPGCYDKLQDELFTRLPNPASSECPQTSFTIARSLPYLHACIQEAFRLHPPFAINFERLVPQGGATICNHYIPGGTIVSVNPWVTQRDKATFGDDVDDFRPERWMTQDEEKVRAMERAMFLFGAGSHLCLGRNVALIEIYKLVTSFMRTFKMTMVDPEKEWRINTWAVSRQKGFEVRIEKWNLEK</sequence>
<proteinExistence type="inferred from homology"/>
<dbReference type="PANTHER" id="PTHR24305">
    <property type="entry name" value="CYTOCHROME P450"/>
    <property type="match status" value="1"/>
</dbReference>
<dbReference type="InterPro" id="IPR050121">
    <property type="entry name" value="Cytochrome_P450_monoxygenase"/>
</dbReference>
<dbReference type="InterPro" id="IPR017972">
    <property type="entry name" value="Cyt_P450_CS"/>
</dbReference>
<gene>
    <name evidence="6" type="ORF">ABVK25_011598</name>
</gene>
<dbReference type="InterPro" id="IPR036396">
    <property type="entry name" value="Cyt_P450_sf"/>
</dbReference>
<protein>
    <recommendedName>
        <fullName evidence="8">Cytochrome P450</fullName>
    </recommendedName>
</protein>
<evidence type="ECO:0000313" key="6">
    <source>
        <dbReference type="EMBL" id="KAL2046726.1"/>
    </source>
</evidence>
<dbReference type="InterPro" id="IPR001128">
    <property type="entry name" value="Cyt_P450"/>
</dbReference>
<keyword evidence="5" id="KW-0503">Monooxygenase</keyword>
<comment type="caution">
    <text evidence="6">The sequence shown here is derived from an EMBL/GenBank/DDBJ whole genome shotgun (WGS) entry which is preliminary data.</text>
</comment>
<dbReference type="Proteomes" id="UP001590951">
    <property type="component" value="Unassembled WGS sequence"/>
</dbReference>
<keyword evidence="4 5" id="KW-0408">Iron</keyword>
<evidence type="ECO:0008006" key="8">
    <source>
        <dbReference type="Google" id="ProtNLM"/>
    </source>
</evidence>
<dbReference type="CDD" id="cd11060">
    <property type="entry name" value="CYP57A1-like"/>
    <property type="match status" value="1"/>
</dbReference>
<evidence type="ECO:0000256" key="3">
    <source>
        <dbReference type="ARBA" id="ARBA00022723"/>
    </source>
</evidence>
<dbReference type="Pfam" id="PF00067">
    <property type="entry name" value="p450"/>
    <property type="match status" value="1"/>
</dbReference>
<evidence type="ECO:0000256" key="1">
    <source>
        <dbReference type="ARBA" id="ARBA00001971"/>
    </source>
</evidence>
<evidence type="ECO:0000256" key="2">
    <source>
        <dbReference type="ARBA" id="ARBA00010617"/>
    </source>
</evidence>
<keyword evidence="3 5" id="KW-0479">Metal-binding</keyword>
<keyword evidence="5" id="KW-0560">Oxidoreductase</keyword>
<comment type="similarity">
    <text evidence="2 5">Belongs to the cytochrome P450 family.</text>
</comment>
<reference evidence="6 7" key="1">
    <citation type="submission" date="2024-09" db="EMBL/GenBank/DDBJ databases">
        <title>Rethinking Asexuality: The Enigmatic Case of Functional Sexual Genes in Lepraria (Stereocaulaceae).</title>
        <authorList>
            <person name="Doellman M."/>
            <person name="Sun Y."/>
            <person name="Barcenas-Pena A."/>
            <person name="Lumbsch H.T."/>
            <person name="Grewe F."/>
        </authorList>
    </citation>
    <scope>NUCLEOTIDE SEQUENCE [LARGE SCALE GENOMIC DNA]</scope>
    <source>
        <strain evidence="6 7">Grewe 0041</strain>
    </source>
</reference>
<dbReference type="PROSITE" id="PS00086">
    <property type="entry name" value="CYTOCHROME_P450"/>
    <property type="match status" value="1"/>
</dbReference>
<dbReference type="InterPro" id="IPR002401">
    <property type="entry name" value="Cyt_P450_E_grp-I"/>
</dbReference>
<dbReference type="PRINTS" id="PR00385">
    <property type="entry name" value="P450"/>
</dbReference>
<organism evidence="6 7">
    <name type="scientific">Lepraria finkii</name>
    <dbReference type="NCBI Taxonomy" id="1340010"/>
    <lineage>
        <taxon>Eukaryota</taxon>
        <taxon>Fungi</taxon>
        <taxon>Dikarya</taxon>
        <taxon>Ascomycota</taxon>
        <taxon>Pezizomycotina</taxon>
        <taxon>Lecanoromycetes</taxon>
        <taxon>OSLEUM clade</taxon>
        <taxon>Lecanoromycetidae</taxon>
        <taxon>Lecanorales</taxon>
        <taxon>Lecanorineae</taxon>
        <taxon>Stereocaulaceae</taxon>
        <taxon>Lepraria</taxon>
    </lineage>
</organism>
<dbReference type="SUPFAM" id="SSF48264">
    <property type="entry name" value="Cytochrome P450"/>
    <property type="match status" value="1"/>
</dbReference>
<keyword evidence="7" id="KW-1185">Reference proteome</keyword>
<dbReference type="PANTHER" id="PTHR24305:SF232">
    <property type="entry name" value="P450, PUTATIVE (EUROFUNG)-RELATED"/>
    <property type="match status" value="1"/>
</dbReference>
<evidence type="ECO:0000256" key="4">
    <source>
        <dbReference type="ARBA" id="ARBA00023004"/>
    </source>
</evidence>
<keyword evidence="5" id="KW-0349">Heme</keyword>
<name>A0ABR4APM0_9LECA</name>
<evidence type="ECO:0000313" key="7">
    <source>
        <dbReference type="Proteomes" id="UP001590951"/>
    </source>
</evidence>
<comment type="cofactor">
    <cofactor evidence="1">
        <name>heme</name>
        <dbReference type="ChEBI" id="CHEBI:30413"/>
    </cofactor>
</comment>
<accession>A0ABR4APM0</accession>